<gene>
    <name evidence="1" type="ORF">QR98_0064920</name>
</gene>
<name>A0A132AAS0_SARSC</name>
<dbReference type="AlphaFoldDB" id="A0A132AAS0"/>
<evidence type="ECO:0000313" key="1">
    <source>
        <dbReference type="EMBL" id="KPM07979.1"/>
    </source>
</evidence>
<proteinExistence type="predicted"/>
<organism evidence="1 2">
    <name type="scientific">Sarcoptes scabiei</name>
    <name type="common">Itch mite</name>
    <name type="synonym">Acarus scabiei</name>
    <dbReference type="NCBI Taxonomy" id="52283"/>
    <lineage>
        <taxon>Eukaryota</taxon>
        <taxon>Metazoa</taxon>
        <taxon>Ecdysozoa</taxon>
        <taxon>Arthropoda</taxon>
        <taxon>Chelicerata</taxon>
        <taxon>Arachnida</taxon>
        <taxon>Acari</taxon>
        <taxon>Acariformes</taxon>
        <taxon>Sarcoptiformes</taxon>
        <taxon>Astigmata</taxon>
        <taxon>Psoroptidia</taxon>
        <taxon>Sarcoptoidea</taxon>
        <taxon>Sarcoptidae</taxon>
        <taxon>Sarcoptinae</taxon>
        <taxon>Sarcoptes</taxon>
    </lineage>
</organism>
<dbReference type="VEuPathDB" id="VectorBase:SSCA008389"/>
<sequence length="237" mass="27286">MDKTLQNEYILEVDEDIANTNNIEENNNTNEMEEFHLRLTERNCQLLKLYHSILYPHLEAYYLIIEKLSLLCEKKRFDTTFDGKVSSPINNPIVNIAKLEQIICETIPLDRFEDKTKINKSKIENSLFSTTMITNVLEFLIKTSSIKIFEDIKLNQNDQKDLDAVDLVDHLVFEPNPIVANHCESFDNSSSSSSSSSTTISLNLIEKDPIDQSSIKCMLSRERLSTMALSIKPFMIR</sequence>
<dbReference type="OrthoDB" id="5962536at2759"/>
<comment type="caution">
    <text evidence="1">The sequence shown here is derived from an EMBL/GenBank/DDBJ whole genome shotgun (WGS) entry which is preliminary data.</text>
</comment>
<dbReference type="Proteomes" id="UP000616769">
    <property type="component" value="Unassembled WGS sequence"/>
</dbReference>
<reference evidence="1 2" key="1">
    <citation type="journal article" date="2015" name="Parasit. Vectors">
        <title>Draft genome of the scabies mite.</title>
        <authorList>
            <person name="Rider S.D.Jr."/>
            <person name="Morgan M.S."/>
            <person name="Arlian L.G."/>
        </authorList>
    </citation>
    <scope>NUCLEOTIDE SEQUENCE [LARGE SCALE GENOMIC DNA]</scope>
    <source>
        <strain evidence="1">Arlian Lab</strain>
    </source>
</reference>
<protein>
    <submittedName>
        <fullName evidence="1">Uncharacterized protein</fullName>
    </submittedName>
</protein>
<evidence type="ECO:0000313" key="2">
    <source>
        <dbReference type="Proteomes" id="UP000616769"/>
    </source>
</evidence>
<dbReference type="EMBL" id="JXLN01012087">
    <property type="protein sequence ID" value="KPM07979.1"/>
    <property type="molecule type" value="Genomic_DNA"/>
</dbReference>
<accession>A0A132AAS0</accession>